<name>A0ABS9J812_9ACTN</name>
<keyword evidence="2" id="KW-1185">Reference proteome</keyword>
<dbReference type="RefSeq" id="WP_086698288.1">
    <property type="nucleotide sequence ID" value="NZ_JAKKZF010000001.1"/>
</dbReference>
<organism evidence="1 2">
    <name type="scientific">Streptomyces tricolor</name>
    <dbReference type="NCBI Taxonomy" id="68277"/>
    <lineage>
        <taxon>Bacteria</taxon>
        <taxon>Bacillati</taxon>
        <taxon>Actinomycetota</taxon>
        <taxon>Actinomycetes</taxon>
        <taxon>Kitasatosporales</taxon>
        <taxon>Streptomycetaceae</taxon>
        <taxon>Streptomyces</taxon>
        <taxon>Streptomyces violaceoruber group</taxon>
    </lineage>
</organism>
<evidence type="ECO:0000313" key="2">
    <source>
        <dbReference type="Proteomes" id="UP001299012"/>
    </source>
</evidence>
<evidence type="ECO:0000313" key="1">
    <source>
        <dbReference type="EMBL" id="MCG0061700.1"/>
    </source>
</evidence>
<dbReference type="Proteomes" id="UP001299012">
    <property type="component" value="Unassembled WGS sequence"/>
</dbReference>
<comment type="caution">
    <text evidence="1">The sequence shown here is derived from an EMBL/GenBank/DDBJ whole genome shotgun (WGS) entry which is preliminary data.</text>
</comment>
<dbReference type="EMBL" id="JAKKZF010000001">
    <property type="protein sequence ID" value="MCG0061700.1"/>
    <property type="molecule type" value="Genomic_DNA"/>
</dbReference>
<gene>
    <name evidence="1" type="ORF">L0F81_00100</name>
</gene>
<proteinExistence type="predicted"/>
<sequence>MSTDHLLDAPLPQLLAEHNVEVSTLETDPGFTGGAYVRGDGSLLFVRPAGRPEAEWEIVARAMLGRLLGVPLPDLPDLYQLTEMQPSA</sequence>
<protein>
    <submittedName>
        <fullName evidence="1">Uncharacterized protein</fullName>
    </submittedName>
</protein>
<accession>A0ABS9J812</accession>
<reference evidence="1 2" key="1">
    <citation type="submission" date="2022-01" db="EMBL/GenBank/DDBJ databases">
        <title>Draft Genome Sequences of Seven Type Strains of the Genus Streptomyces.</title>
        <authorList>
            <person name="Aziz S."/>
            <person name="Coretto E."/>
            <person name="Chronakova A."/>
            <person name="Sproer C."/>
            <person name="Huber K."/>
            <person name="Nouioui I."/>
            <person name="Gross H."/>
        </authorList>
    </citation>
    <scope>NUCLEOTIDE SEQUENCE [LARGE SCALE GENOMIC DNA]</scope>
    <source>
        <strain evidence="1 2">DSM 41685</strain>
    </source>
</reference>